<evidence type="ECO:0000313" key="1">
    <source>
        <dbReference type="EMBL" id="KAG7361793.1"/>
    </source>
</evidence>
<dbReference type="EMBL" id="JAGRRH010000013">
    <property type="protein sequence ID" value="KAG7361793.1"/>
    <property type="molecule type" value="Genomic_DNA"/>
</dbReference>
<comment type="caution">
    <text evidence="1">The sequence shown here is derived from an EMBL/GenBank/DDBJ whole genome shotgun (WGS) entry which is preliminary data.</text>
</comment>
<reference evidence="1" key="1">
    <citation type="journal article" date="2021" name="Sci. Rep.">
        <title>Diploid genomic architecture of Nitzschia inconspicua, an elite biomass production diatom.</title>
        <authorList>
            <person name="Oliver A."/>
            <person name="Podell S."/>
            <person name="Pinowska A."/>
            <person name="Traller J.C."/>
            <person name="Smith S.R."/>
            <person name="McClure R."/>
            <person name="Beliaev A."/>
            <person name="Bohutskyi P."/>
            <person name="Hill E.A."/>
            <person name="Rabines A."/>
            <person name="Zheng H."/>
            <person name="Allen L.Z."/>
            <person name="Kuo A."/>
            <person name="Grigoriev I.V."/>
            <person name="Allen A.E."/>
            <person name="Hazlebeck D."/>
            <person name="Allen E.E."/>
        </authorList>
    </citation>
    <scope>NUCLEOTIDE SEQUENCE</scope>
    <source>
        <strain evidence="1">Hildebrandi</strain>
    </source>
</reference>
<sequence length="154" mass="16924">MVDAKTNRFSLDGDPTDLDPNLAVIRWNGLSKIMGPTIGLPKWHTTFLRGKTEVDGFDADAGFNVVADLIFQRKKLWHESVVKSTDEAFLSVLGNDGAFVNPKSKIRLVDPGGNPVVSMLFALAVTMKCLPWDPISIDNTIAALRIFRSHGTLE</sequence>
<name>A0A9K3LGX3_9STRA</name>
<proteinExistence type="predicted"/>
<accession>A0A9K3LGX3</accession>
<dbReference type="AlphaFoldDB" id="A0A9K3LGX3"/>
<organism evidence="1 2">
    <name type="scientific">Nitzschia inconspicua</name>
    <dbReference type="NCBI Taxonomy" id="303405"/>
    <lineage>
        <taxon>Eukaryota</taxon>
        <taxon>Sar</taxon>
        <taxon>Stramenopiles</taxon>
        <taxon>Ochrophyta</taxon>
        <taxon>Bacillariophyta</taxon>
        <taxon>Bacillariophyceae</taxon>
        <taxon>Bacillariophycidae</taxon>
        <taxon>Bacillariales</taxon>
        <taxon>Bacillariaceae</taxon>
        <taxon>Nitzschia</taxon>
    </lineage>
</organism>
<keyword evidence="2" id="KW-1185">Reference proteome</keyword>
<reference evidence="1" key="2">
    <citation type="submission" date="2021-04" db="EMBL/GenBank/DDBJ databases">
        <authorList>
            <person name="Podell S."/>
        </authorList>
    </citation>
    <scope>NUCLEOTIDE SEQUENCE</scope>
    <source>
        <strain evidence="1">Hildebrandi</strain>
    </source>
</reference>
<dbReference type="Proteomes" id="UP000693970">
    <property type="component" value="Unassembled WGS sequence"/>
</dbReference>
<evidence type="ECO:0000313" key="2">
    <source>
        <dbReference type="Proteomes" id="UP000693970"/>
    </source>
</evidence>
<protein>
    <submittedName>
        <fullName evidence="1">Uncharacterized protein</fullName>
    </submittedName>
</protein>
<gene>
    <name evidence="1" type="ORF">IV203_036894</name>
</gene>